<evidence type="ECO:0000313" key="8">
    <source>
        <dbReference type="Proteomes" id="UP000605676"/>
    </source>
</evidence>
<evidence type="ECO:0000256" key="5">
    <source>
        <dbReference type="SAM" id="SignalP"/>
    </source>
</evidence>
<evidence type="ECO:0000259" key="6">
    <source>
        <dbReference type="Pfam" id="PF00884"/>
    </source>
</evidence>
<dbReference type="Gene3D" id="3.40.720.10">
    <property type="entry name" value="Alkaline Phosphatase, subunit A"/>
    <property type="match status" value="1"/>
</dbReference>
<keyword evidence="4" id="KW-0106">Calcium</keyword>
<dbReference type="PANTHER" id="PTHR42693:SF53">
    <property type="entry name" value="ENDO-4-O-SULFATASE"/>
    <property type="match status" value="1"/>
</dbReference>
<evidence type="ECO:0000256" key="1">
    <source>
        <dbReference type="ARBA" id="ARBA00008779"/>
    </source>
</evidence>
<accession>A0ABS1HIM5</accession>
<dbReference type="PROSITE" id="PS00149">
    <property type="entry name" value="SULFATASE_2"/>
    <property type="match status" value="1"/>
</dbReference>
<sequence length="507" mass="56995">MRLVRFKTLILIAALVVNLSYTAKANNKKKERPNFVVIMCDDVSHDMFGCYGNEEVKTPNIDKLAQEGVYFQTAWNSALCCPARAEIMTGKYATTTGFWNNGFAIPQEDGSNNLFEHHTAFSKILNDNGYRTAVAGKWHIGGAEHEFDPIVGFDEYCMWQGLKEVKILLNQDSWEGGWEATGKTARYWNPCVIQNGELIKTTPNDFGPDIYTGFICDFIDRSAKADEPFLAYYPMVAPHGPYVEVPTRTDAGSNDPQKESKVSNEQRFVELVDYIDILVGRILNQLEESGVAENTVVIFTSDNGTAVTAKSRGVERGCHIPFVVAGKGIKQRGLSTELCDATDILPTLVDFAKADAPKGFECDGESLMPFLTGKTDAHKDVIHSCIGTTQLLRTKSYLLEVICPVLGVPQGRFYYTGENHSGNNYTRAENVPEHEEVRQMFQNILDEKYVGLTKDHPYFLEKGGKKFLKLYTKAKPADKHLHNHKDYQKYDETITFDESTKWYENGD</sequence>
<reference evidence="7 8" key="1">
    <citation type="submission" date="2021-01" db="EMBL/GenBank/DDBJ databases">
        <title>Carboxyliciviraga sp.nov., isolated from coastal sediments.</title>
        <authorList>
            <person name="Lu D."/>
            <person name="Zhang T."/>
        </authorList>
    </citation>
    <scope>NUCLEOTIDE SEQUENCE [LARGE SCALE GENOMIC DNA]</scope>
    <source>
        <strain evidence="7 8">N1Y132</strain>
    </source>
</reference>
<feature type="domain" description="Sulfatase N-terminal" evidence="6">
    <location>
        <begin position="33"/>
        <end position="352"/>
    </location>
</feature>
<dbReference type="EMBL" id="JAENRR010000017">
    <property type="protein sequence ID" value="MBK3517524.1"/>
    <property type="molecule type" value="Genomic_DNA"/>
</dbReference>
<proteinExistence type="inferred from homology"/>
<protein>
    <submittedName>
        <fullName evidence="7">Sulfatase-like hydrolase/transferase</fullName>
    </submittedName>
</protein>
<dbReference type="InterPro" id="IPR050738">
    <property type="entry name" value="Sulfatase"/>
</dbReference>
<evidence type="ECO:0000256" key="2">
    <source>
        <dbReference type="ARBA" id="ARBA00022723"/>
    </source>
</evidence>
<dbReference type="SUPFAM" id="SSF53649">
    <property type="entry name" value="Alkaline phosphatase-like"/>
    <property type="match status" value="1"/>
</dbReference>
<gene>
    <name evidence="7" type="ORF">JIV24_09265</name>
</gene>
<dbReference type="Pfam" id="PF00884">
    <property type="entry name" value="Sulfatase"/>
    <property type="match status" value="1"/>
</dbReference>
<name>A0ABS1HIM5_9BACT</name>
<feature type="chain" id="PRO_5045755610" evidence="5">
    <location>
        <begin position="26"/>
        <end position="507"/>
    </location>
</feature>
<dbReference type="InterPro" id="IPR017850">
    <property type="entry name" value="Alkaline_phosphatase_core_sf"/>
</dbReference>
<keyword evidence="8" id="KW-1185">Reference proteome</keyword>
<comment type="similarity">
    <text evidence="1">Belongs to the sulfatase family.</text>
</comment>
<dbReference type="RefSeq" id="WP_200464754.1">
    <property type="nucleotide sequence ID" value="NZ_JAENRR010000017.1"/>
</dbReference>
<dbReference type="InterPro" id="IPR024607">
    <property type="entry name" value="Sulfatase_CS"/>
</dbReference>
<organism evidence="7 8">
    <name type="scientific">Carboxylicivirga marina</name>
    <dbReference type="NCBI Taxonomy" id="2800988"/>
    <lineage>
        <taxon>Bacteria</taxon>
        <taxon>Pseudomonadati</taxon>
        <taxon>Bacteroidota</taxon>
        <taxon>Bacteroidia</taxon>
        <taxon>Marinilabiliales</taxon>
        <taxon>Marinilabiliaceae</taxon>
        <taxon>Carboxylicivirga</taxon>
    </lineage>
</organism>
<dbReference type="Proteomes" id="UP000605676">
    <property type="component" value="Unassembled WGS sequence"/>
</dbReference>
<evidence type="ECO:0000256" key="4">
    <source>
        <dbReference type="ARBA" id="ARBA00022837"/>
    </source>
</evidence>
<keyword evidence="5" id="KW-0732">Signal</keyword>
<dbReference type="PROSITE" id="PS00523">
    <property type="entry name" value="SULFATASE_1"/>
    <property type="match status" value="1"/>
</dbReference>
<evidence type="ECO:0000313" key="7">
    <source>
        <dbReference type="EMBL" id="MBK3517524.1"/>
    </source>
</evidence>
<dbReference type="InterPro" id="IPR000917">
    <property type="entry name" value="Sulfatase_N"/>
</dbReference>
<keyword evidence="2" id="KW-0479">Metal-binding</keyword>
<dbReference type="PANTHER" id="PTHR42693">
    <property type="entry name" value="ARYLSULFATASE FAMILY MEMBER"/>
    <property type="match status" value="1"/>
</dbReference>
<comment type="caution">
    <text evidence="7">The sequence shown here is derived from an EMBL/GenBank/DDBJ whole genome shotgun (WGS) entry which is preliminary data.</text>
</comment>
<feature type="signal peptide" evidence="5">
    <location>
        <begin position="1"/>
        <end position="25"/>
    </location>
</feature>
<evidence type="ECO:0000256" key="3">
    <source>
        <dbReference type="ARBA" id="ARBA00022801"/>
    </source>
</evidence>
<keyword evidence="3" id="KW-0378">Hydrolase</keyword>